<dbReference type="FunFam" id="3.40.50.720:FF:000003">
    <property type="entry name" value="S-(hydroxymethyl)glutathione dehydrogenase"/>
    <property type="match status" value="1"/>
</dbReference>
<comment type="cofactor">
    <cofactor evidence="1 6">
        <name>Zn(2+)</name>
        <dbReference type="ChEBI" id="CHEBI:29105"/>
    </cofactor>
</comment>
<dbReference type="Pfam" id="PF08240">
    <property type="entry name" value="ADH_N"/>
    <property type="match status" value="1"/>
</dbReference>
<dbReference type="OrthoDB" id="9770544at2"/>
<evidence type="ECO:0000256" key="4">
    <source>
        <dbReference type="ARBA" id="ARBA00022833"/>
    </source>
</evidence>
<accession>A0A1M7T2V7</accession>
<name>A0A1M7T2V7_9BRAD</name>
<dbReference type="GO" id="GO:0016616">
    <property type="term" value="F:oxidoreductase activity, acting on the CH-OH group of donors, NAD or NADP as acceptor"/>
    <property type="evidence" value="ECO:0007669"/>
    <property type="project" value="UniProtKB-ARBA"/>
</dbReference>
<evidence type="ECO:0000256" key="3">
    <source>
        <dbReference type="ARBA" id="ARBA00022723"/>
    </source>
</evidence>
<sequence>MALTYKAAVLHAPKTPLTIETVQAADLAPDDVLVRIKAAGLCHTDLEVIEGSLRNPMPIVLGHEAAGVVEQAGLKAHGINVGDHVVLSWNPHCGHCFYCDRDLPILCESYLSQAPLAVQFDGQSRAHLRDGRELKHLMYLGTLAEYCIVPAQQAIAVPKELPFDQACLIGCGVMTGVGAALNIASIHYGDAVMVIGCGAVGLAAVQGARMAGAETVMAVDLADDKLRLARKLGATHAINAGNEDVVEAVRWLTAGRGADVVLEAAGSARAFRLTSEAVRPGGEVIWLGKTDVNEDVAFRWGSLMQEKRIRRSSYGGARPLRDFPMLARAALDGRLNLKDLITARISLEQVNEGFAALKRGEAIRSVVTL</sequence>
<feature type="domain" description="Enoyl reductase (ER)" evidence="7">
    <location>
        <begin position="14"/>
        <end position="367"/>
    </location>
</feature>
<reference evidence="9" key="1">
    <citation type="submission" date="2016-11" db="EMBL/GenBank/DDBJ databases">
        <authorList>
            <person name="Varghese N."/>
            <person name="Submissions S."/>
        </authorList>
    </citation>
    <scope>NUCLEOTIDE SEQUENCE [LARGE SCALE GENOMIC DNA]</scope>
    <source>
        <strain evidence="9">GAS401</strain>
    </source>
</reference>
<dbReference type="Pfam" id="PF00107">
    <property type="entry name" value="ADH_zinc_N"/>
    <property type="match status" value="1"/>
</dbReference>
<protein>
    <submittedName>
        <fullName evidence="8">S-(Hydroxymethyl)glutathione dehydrogenase / alcohol dehydrogenase</fullName>
    </submittedName>
</protein>
<keyword evidence="9" id="KW-1185">Reference proteome</keyword>
<keyword evidence="3 6" id="KW-0479">Metal-binding</keyword>
<gene>
    <name evidence="8" type="ORF">SAMN05444170_0658</name>
</gene>
<dbReference type="GO" id="GO:0008270">
    <property type="term" value="F:zinc ion binding"/>
    <property type="evidence" value="ECO:0007669"/>
    <property type="project" value="InterPro"/>
</dbReference>
<evidence type="ECO:0000256" key="2">
    <source>
        <dbReference type="ARBA" id="ARBA00008072"/>
    </source>
</evidence>
<organism evidence="8 9">
    <name type="scientific">Bradyrhizobium erythrophlei</name>
    <dbReference type="NCBI Taxonomy" id="1437360"/>
    <lineage>
        <taxon>Bacteria</taxon>
        <taxon>Pseudomonadati</taxon>
        <taxon>Pseudomonadota</taxon>
        <taxon>Alphaproteobacteria</taxon>
        <taxon>Hyphomicrobiales</taxon>
        <taxon>Nitrobacteraceae</taxon>
        <taxon>Bradyrhizobium</taxon>
    </lineage>
</organism>
<dbReference type="InterPro" id="IPR011032">
    <property type="entry name" value="GroES-like_sf"/>
</dbReference>
<dbReference type="SUPFAM" id="SSF50129">
    <property type="entry name" value="GroES-like"/>
    <property type="match status" value="2"/>
</dbReference>
<keyword evidence="4 6" id="KW-0862">Zinc</keyword>
<evidence type="ECO:0000313" key="9">
    <source>
        <dbReference type="Proteomes" id="UP000184096"/>
    </source>
</evidence>
<dbReference type="CDD" id="cd08279">
    <property type="entry name" value="Zn_ADH_class_III"/>
    <property type="match status" value="1"/>
</dbReference>
<evidence type="ECO:0000259" key="7">
    <source>
        <dbReference type="SMART" id="SM00829"/>
    </source>
</evidence>
<dbReference type="InterPro" id="IPR013149">
    <property type="entry name" value="ADH-like_C"/>
</dbReference>
<dbReference type="PANTHER" id="PTHR43350:SF19">
    <property type="entry name" value="D-GULOSIDE 3-DEHYDROGENASE"/>
    <property type="match status" value="1"/>
</dbReference>
<dbReference type="Gene3D" id="3.90.180.10">
    <property type="entry name" value="Medium-chain alcohol dehydrogenases, catalytic domain"/>
    <property type="match status" value="1"/>
</dbReference>
<evidence type="ECO:0000256" key="5">
    <source>
        <dbReference type="ARBA" id="ARBA00023002"/>
    </source>
</evidence>
<dbReference type="InterPro" id="IPR020843">
    <property type="entry name" value="ER"/>
</dbReference>
<evidence type="ECO:0000256" key="6">
    <source>
        <dbReference type="RuleBase" id="RU361277"/>
    </source>
</evidence>
<dbReference type="Gene3D" id="3.40.50.720">
    <property type="entry name" value="NAD(P)-binding Rossmann-like Domain"/>
    <property type="match status" value="1"/>
</dbReference>
<dbReference type="SUPFAM" id="SSF51735">
    <property type="entry name" value="NAD(P)-binding Rossmann-fold domains"/>
    <property type="match status" value="1"/>
</dbReference>
<dbReference type="Proteomes" id="UP000184096">
    <property type="component" value="Chromosome I"/>
</dbReference>
<proteinExistence type="inferred from homology"/>
<dbReference type="InterPro" id="IPR036291">
    <property type="entry name" value="NAD(P)-bd_dom_sf"/>
</dbReference>
<dbReference type="PROSITE" id="PS00059">
    <property type="entry name" value="ADH_ZINC"/>
    <property type="match status" value="1"/>
</dbReference>
<dbReference type="InterPro" id="IPR013154">
    <property type="entry name" value="ADH-like_N"/>
</dbReference>
<dbReference type="RefSeq" id="WP_072816674.1">
    <property type="nucleotide sequence ID" value="NZ_LT670849.1"/>
</dbReference>
<dbReference type="EMBL" id="LT670849">
    <property type="protein sequence ID" value="SHN65039.1"/>
    <property type="molecule type" value="Genomic_DNA"/>
</dbReference>
<dbReference type="PANTHER" id="PTHR43350">
    <property type="entry name" value="NAD-DEPENDENT ALCOHOL DEHYDROGENASE"/>
    <property type="match status" value="1"/>
</dbReference>
<dbReference type="AlphaFoldDB" id="A0A1M7T2V7"/>
<comment type="similarity">
    <text evidence="2 6">Belongs to the zinc-containing alcohol dehydrogenase family.</text>
</comment>
<keyword evidence="5" id="KW-0560">Oxidoreductase</keyword>
<evidence type="ECO:0000313" key="8">
    <source>
        <dbReference type="EMBL" id="SHN65039.1"/>
    </source>
</evidence>
<evidence type="ECO:0000256" key="1">
    <source>
        <dbReference type="ARBA" id="ARBA00001947"/>
    </source>
</evidence>
<dbReference type="SMART" id="SM00829">
    <property type="entry name" value="PKS_ER"/>
    <property type="match status" value="1"/>
</dbReference>
<dbReference type="InterPro" id="IPR002328">
    <property type="entry name" value="ADH_Zn_CS"/>
</dbReference>